<accession>A0A1L8U1D7</accession>
<reference evidence="6 12" key="3">
    <citation type="submission" date="2020-06" db="EMBL/GenBank/DDBJ databases">
        <title>Crossreactivity between MHC class I-restricted antigens from cancer cells and an enterococcal bacteriophage.</title>
        <authorList>
            <person name="Fluckiger A."/>
            <person name="Daillere R."/>
            <person name="Sassi M."/>
            <person name="Cattoir V."/>
            <person name="Kroemer G."/>
            <person name="Zitvogel L."/>
        </authorList>
    </citation>
    <scope>NUCLEOTIDE SEQUENCE [LARGE SCALE GENOMIC DNA]</scope>
    <source>
        <strain evidence="6 12">EG4</strain>
    </source>
</reference>
<evidence type="ECO:0000313" key="8">
    <source>
        <dbReference type="EMBL" id="QOG25880.1"/>
    </source>
</evidence>
<organism evidence="7 13">
    <name type="scientific">Enterococcus gallinarum</name>
    <dbReference type="NCBI Taxonomy" id="1353"/>
    <lineage>
        <taxon>Bacteria</taxon>
        <taxon>Bacillati</taxon>
        <taxon>Bacillota</taxon>
        <taxon>Bacilli</taxon>
        <taxon>Lactobacillales</taxon>
        <taxon>Enterococcaceae</taxon>
        <taxon>Enterococcus</taxon>
    </lineage>
</organism>
<keyword evidence="7" id="KW-0969">Cilium</keyword>
<dbReference type="PRINTS" id="PR01006">
    <property type="entry name" value="FLGHOOKFLIE"/>
</dbReference>
<dbReference type="EMBL" id="JASUBT010000008">
    <property type="protein sequence ID" value="MDL4936450.1"/>
    <property type="molecule type" value="Genomic_DNA"/>
</dbReference>
<dbReference type="Proteomes" id="UP001241571">
    <property type="component" value="Unassembled WGS sequence"/>
</dbReference>
<evidence type="ECO:0000313" key="10">
    <source>
        <dbReference type="Proteomes" id="UP000254807"/>
    </source>
</evidence>
<dbReference type="GO" id="GO:0005198">
    <property type="term" value="F:structural molecule activity"/>
    <property type="evidence" value="ECO:0007669"/>
    <property type="project" value="UniProtKB-UniRule"/>
</dbReference>
<dbReference type="PANTHER" id="PTHR34653">
    <property type="match status" value="1"/>
</dbReference>
<proteinExistence type="inferred from homology"/>
<dbReference type="RefSeq" id="WP_060813694.1">
    <property type="nucleotide sequence ID" value="NZ_BSYC01000001.1"/>
</dbReference>
<keyword evidence="3 4" id="KW-0975">Bacterial flagellum</keyword>
<evidence type="ECO:0000313" key="9">
    <source>
        <dbReference type="EMBL" id="STD83852.1"/>
    </source>
</evidence>
<evidence type="ECO:0000256" key="2">
    <source>
        <dbReference type="ARBA" id="ARBA00009272"/>
    </source>
</evidence>
<evidence type="ECO:0000256" key="4">
    <source>
        <dbReference type="HAMAP-Rule" id="MF_00724"/>
    </source>
</evidence>
<evidence type="ECO:0000313" key="13">
    <source>
        <dbReference type="Proteomes" id="UP001241571"/>
    </source>
</evidence>
<keyword evidence="7" id="KW-0282">Flagellum</keyword>
<dbReference type="Pfam" id="PF02049">
    <property type="entry name" value="FliE"/>
    <property type="match status" value="1"/>
</dbReference>
<dbReference type="GeneID" id="93222582"/>
<sequence length="107" mass="11591">MNELLSTQGLTEYQNSLRALGASGTSATEVDSSSGAAFGNYLSDALENLNQKTATMDQDTIKMITGDESDLGNIMIRMTEAQLALQTAVTVRNKCLEAYNDVKNMQF</sequence>
<comment type="subcellular location">
    <subcellularLocation>
        <location evidence="1 4">Bacterial flagellum basal body</location>
    </subcellularLocation>
</comment>
<gene>
    <name evidence="4 7" type="primary">fliE</name>
    <name evidence="8" type="ORF">EGM181_00540</name>
    <name evidence="6" type="ORF">HWH42_07410</name>
    <name evidence="9" type="ORF">NCTC12360_02339</name>
    <name evidence="7" type="ORF">QRX88_12050</name>
</gene>
<dbReference type="PANTHER" id="PTHR34653:SF1">
    <property type="entry name" value="FLAGELLAR HOOK-BASAL BODY COMPLEX PROTEIN FLIE"/>
    <property type="match status" value="1"/>
</dbReference>
<dbReference type="Proteomes" id="UP000254807">
    <property type="component" value="Unassembled WGS sequence"/>
</dbReference>
<dbReference type="NCBIfam" id="TIGR00205">
    <property type="entry name" value="fliE"/>
    <property type="match status" value="1"/>
</dbReference>
<evidence type="ECO:0000313" key="7">
    <source>
        <dbReference type="EMBL" id="MDL4936450.1"/>
    </source>
</evidence>
<comment type="similarity">
    <text evidence="2 4">Belongs to the FliE family.</text>
</comment>
<reference evidence="9 10" key="1">
    <citation type="submission" date="2018-06" db="EMBL/GenBank/DDBJ databases">
        <authorList>
            <consortium name="Pathogen Informatics"/>
            <person name="Doyle S."/>
        </authorList>
    </citation>
    <scope>NUCLEOTIDE SEQUENCE [LARGE SCALE GENOMIC DNA]</scope>
    <source>
        <strain evidence="9 10">NCTC12360</strain>
    </source>
</reference>
<dbReference type="GO" id="GO:0071973">
    <property type="term" value="P:bacterial-type flagellum-dependent cell motility"/>
    <property type="evidence" value="ECO:0007669"/>
    <property type="project" value="InterPro"/>
</dbReference>
<dbReference type="GO" id="GO:0003774">
    <property type="term" value="F:cytoskeletal motor activity"/>
    <property type="evidence" value="ECO:0007669"/>
    <property type="project" value="InterPro"/>
</dbReference>
<name>A0A1L8U1D7_ENTGA</name>
<dbReference type="InterPro" id="IPR001624">
    <property type="entry name" value="FliE"/>
</dbReference>
<keyword evidence="10" id="KW-1185">Reference proteome</keyword>
<dbReference type="EMBL" id="CP050485">
    <property type="protein sequence ID" value="QOG25880.1"/>
    <property type="molecule type" value="Genomic_DNA"/>
</dbReference>
<dbReference type="OrthoDB" id="9812413at2"/>
<dbReference type="EMBL" id="UFYW01000001">
    <property type="protein sequence ID" value="STD83852.1"/>
    <property type="molecule type" value="Genomic_DNA"/>
</dbReference>
<evidence type="ECO:0000313" key="6">
    <source>
        <dbReference type="EMBL" id="MBA0972410.1"/>
    </source>
</evidence>
<dbReference type="GO" id="GO:0009425">
    <property type="term" value="C:bacterial-type flagellum basal body"/>
    <property type="evidence" value="ECO:0007669"/>
    <property type="project" value="UniProtKB-SubCell"/>
</dbReference>
<reference evidence="7 13" key="4">
    <citation type="submission" date="2023-06" db="EMBL/GenBank/DDBJ databases">
        <title>Acute promotion of culturable opportunistic pathogens and persistent increase of antibiotic resistance following antibiotic exposure in mouse gut microbiota.</title>
        <authorList>
            <person name="Li L."/>
            <person name="Wang B."/>
            <person name="Sun Y."/>
            <person name="Wang M."/>
            <person name="Xu H."/>
        </authorList>
    </citation>
    <scope>NUCLEOTIDE SEQUENCE [LARGE SCALE GENOMIC DNA]</scope>
    <source>
        <strain evidence="7 13">CRI2_2</strain>
    </source>
</reference>
<protein>
    <recommendedName>
        <fullName evidence="4 5">Flagellar hook-basal body complex protein FliE</fullName>
    </recommendedName>
</protein>
<evidence type="ECO:0000256" key="1">
    <source>
        <dbReference type="ARBA" id="ARBA00004117"/>
    </source>
</evidence>
<evidence type="ECO:0000256" key="3">
    <source>
        <dbReference type="ARBA" id="ARBA00023143"/>
    </source>
</evidence>
<dbReference type="HAMAP" id="MF_00724">
    <property type="entry name" value="FliE"/>
    <property type="match status" value="1"/>
</dbReference>
<dbReference type="AlphaFoldDB" id="A0A1L8U1D7"/>
<evidence type="ECO:0000256" key="5">
    <source>
        <dbReference type="NCBIfam" id="TIGR00205"/>
    </source>
</evidence>
<reference evidence="8 11" key="2">
    <citation type="submission" date="2020-03" db="EMBL/GenBank/DDBJ databases">
        <title>Characterization of ganglioside-mimicking enterococci.</title>
        <authorList>
            <person name="Patry R.T."/>
            <person name="Nothaft H."/>
            <person name="Bridger R."/>
            <person name="Shajahan A."/>
            <person name="Huynh S."/>
            <person name="Sanchez S."/>
            <person name="Azadi P."/>
            <person name="Cooper K."/>
            <person name="Miller W.G."/>
            <person name="Parker C.T."/>
            <person name="Wells L."/>
            <person name="Szymanski C.M."/>
        </authorList>
    </citation>
    <scope>NUCLEOTIDE SEQUENCE [LARGE SCALE GENOMIC DNA]</scope>
    <source>
        <strain evidence="8 11">EGM181</strain>
    </source>
</reference>
<dbReference type="Proteomes" id="UP000516696">
    <property type="component" value="Chromosome"/>
</dbReference>
<keyword evidence="7" id="KW-0966">Cell projection</keyword>
<dbReference type="EMBL" id="JABXJK010000034">
    <property type="protein sequence ID" value="MBA0972410.1"/>
    <property type="molecule type" value="Genomic_DNA"/>
</dbReference>
<evidence type="ECO:0000313" key="11">
    <source>
        <dbReference type="Proteomes" id="UP000516696"/>
    </source>
</evidence>
<evidence type="ECO:0000313" key="12">
    <source>
        <dbReference type="Proteomes" id="UP000571857"/>
    </source>
</evidence>
<dbReference type="Proteomes" id="UP000571857">
    <property type="component" value="Unassembled WGS sequence"/>
</dbReference>